<evidence type="ECO:0000313" key="1">
    <source>
        <dbReference type="EMBL" id="PRP73054.1"/>
    </source>
</evidence>
<comment type="caution">
    <text evidence="1">The sequence shown here is derived from an EMBL/GenBank/DDBJ whole genome shotgun (WGS) entry which is preliminary data.</text>
</comment>
<protein>
    <submittedName>
        <fullName evidence="1">Uncharacterized protein</fullName>
    </submittedName>
</protein>
<feature type="non-terminal residue" evidence="1">
    <location>
        <position position="51"/>
    </location>
</feature>
<sequence length="51" mass="5934">MTKIDFLRDQQSSCLQCGRHGLYTAWVIKSAGTRPKKQFFSFLPAHTDRFN</sequence>
<name>A0A2P6MMW5_9EUKA</name>
<evidence type="ECO:0000313" key="2">
    <source>
        <dbReference type="Proteomes" id="UP000241769"/>
    </source>
</evidence>
<reference evidence="1 2" key="1">
    <citation type="journal article" date="2018" name="Genome Biol. Evol.">
        <title>Multiple Roots of Fruiting Body Formation in Amoebozoa.</title>
        <authorList>
            <person name="Hillmann F."/>
            <person name="Forbes G."/>
            <person name="Novohradska S."/>
            <person name="Ferling I."/>
            <person name="Riege K."/>
            <person name="Groth M."/>
            <person name="Westermann M."/>
            <person name="Marz M."/>
            <person name="Spaller T."/>
            <person name="Winckler T."/>
            <person name="Schaap P."/>
            <person name="Glockner G."/>
        </authorList>
    </citation>
    <scope>NUCLEOTIDE SEQUENCE [LARGE SCALE GENOMIC DNA]</scope>
    <source>
        <strain evidence="1 2">Jena</strain>
    </source>
</reference>
<dbReference type="AlphaFoldDB" id="A0A2P6MMW5"/>
<dbReference type="InParanoid" id="A0A2P6MMW5"/>
<accession>A0A2P6MMW5</accession>
<proteinExistence type="predicted"/>
<keyword evidence="2" id="KW-1185">Reference proteome</keyword>
<dbReference type="EMBL" id="MDYQ01000688">
    <property type="protein sequence ID" value="PRP73054.1"/>
    <property type="molecule type" value="Genomic_DNA"/>
</dbReference>
<dbReference type="Proteomes" id="UP000241769">
    <property type="component" value="Unassembled WGS sequence"/>
</dbReference>
<organism evidence="1 2">
    <name type="scientific">Planoprotostelium fungivorum</name>
    <dbReference type="NCBI Taxonomy" id="1890364"/>
    <lineage>
        <taxon>Eukaryota</taxon>
        <taxon>Amoebozoa</taxon>
        <taxon>Evosea</taxon>
        <taxon>Variosea</taxon>
        <taxon>Cavosteliida</taxon>
        <taxon>Cavosteliaceae</taxon>
        <taxon>Planoprotostelium</taxon>
    </lineage>
</organism>
<gene>
    <name evidence="1" type="ORF">PROFUN_17010</name>
</gene>